<dbReference type="InterPro" id="IPR020449">
    <property type="entry name" value="Tscrpt_reg_AraC-type_HTH"/>
</dbReference>
<evidence type="ECO:0000313" key="6">
    <source>
        <dbReference type="Proteomes" id="UP000721415"/>
    </source>
</evidence>
<dbReference type="Gene3D" id="1.10.10.60">
    <property type="entry name" value="Homeodomain-like"/>
    <property type="match status" value="2"/>
</dbReference>
<evidence type="ECO:0000256" key="2">
    <source>
        <dbReference type="ARBA" id="ARBA00023125"/>
    </source>
</evidence>
<dbReference type="InterPro" id="IPR003313">
    <property type="entry name" value="AraC-bd"/>
</dbReference>
<dbReference type="SUPFAM" id="SSF51215">
    <property type="entry name" value="Regulatory protein AraC"/>
    <property type="match status" value="1"/>
</dbReference>
<dbReference type="InterPro" id="IPR037923">
    <property type="entry name" value="HTH-like"/>
</dbReference>
<evidence type="ECO:0000313" key="5">
    <source>
        <dbReference type="EMBL" id="MBG9987024.1"/>
    </source>
</evidence>
<name>A0ABS0LSN3_9LACT</name>
<dbReference type="Pfam" id="PF12833">
    <property type="entry name" value="HTH_18"/>
    <property type="match status" value="1"/>
</dbReference>
<dbReference type="InterPro" id="IPR009057">
    <property type="entry name" value="Homeodomain-like_sf"/>
</dbReference>
<dbReference type="PANTHER" id="PTHR43280:SF30">
    <property type="entry name" value="MMSAB OPERON REGULATORY PROTEIN"/>
    <property type="match status" value="1"/>
</dbReference>
<comment type="caution">
    <text evidence="5">The sequence shown here is derived from an EMBL/GenBank/DDBJ whole genome shotgun (WGS) entry which is preliminary data.</text>
</comment>
<dbReference type="CDD" id="cd06986">
    <property type="entry name" value="cupin_MmsR-like_N"/>
    <property type="match status" value="1"/>
</dbReference>
<evidence type="ECO:0000259" key="4">
    <source>
        <dbReference type="PROSITE" id="PS01124"/>
    </source>
</evidence>
<dbReference type="Pfam" id="PF02311">
    <property type="entry name" value="AraC_binding"/>
    <property type="match status" value="1"/>
</dbReference>
<evidence type="ECO:0000256" key="3">
    <source>
        <dbReference type="ARBA" id="ARBA00023163"/>
    </source>
</evidence>
<dbReference type="PROSITE" id="PS00041">
    <property type="entry name" value="HTH_ARAC_FAMILY_1"/>
    <property type="match status" value="1"/>
</dbReference>
<evidence type="ECO:0000256" key="1">
    <source>
        <dbReference type="ARBA" id="ARBA00023015"/>
    </source>
</evidence>
<reference evidence="5 6" key="1">
    <citation type="submission" date="2020-07" db="EMBL/GenBank/DDBJ databases">
        <title>Facklamia lactis sp. nov., isolated from raw milk.</title>
        <authorList>
            <person name="Doll E.V."/>
            <person name="Huptas C."/>
            <person name="Staib L."/>
            <person name="Wenning M."/>
            <person name="Scherer S."/>
        </authorList>
    </citation>
    <scope>NUCLEOTIDE SEQUENCE [LARGE SCALE GENOMIC DNA]</scope>
    <source>
        <strain evidence="5 6">DSM 111018</strain>
    </source>
</reference>
<accession>A0ABS0LSN3</accession>
<sequence length="293" mass="34281">MKSYWRHFLLDNGEISLIEAGTQKYLPNQINDYTVKHDYVLHLVLSGKGIYKVNNKSYTLSANDCFVLKKNHAVYYAPDEKDPWTICWIGLGGNNINHYLNHTLVLSSDTFHLTDQSKVFNYTIDTVTFLRYVKTSDTSEVALIYSRIYKLISLINEELSAKRISGDPLENTDLTFAEEIYAYIYENFQTGLTIEDIAKYFDISRNYLFKICKHYYNQSPKQIVQELRMNLAAQLLRDSHMKINEISDTIGYKDAFQFSKIFKNYYGHSPSQFRFISDEAIDEALFIRNKFLE</sequence>
<keyword evidence="6" id="KW-1185">Reference proteome</keyword>
<dbReference type="InterPro" id="IPR018060">
    <property type="entry name" value="HTH_AraC"/>
</dbReference>
<dbReference type="RefSeq" id="WP_197115935.1">
    <property type="nucleotide sequence ID" value="NZ_JACBXQ010000005.1"/>
</dbReference>
<keyword evidence="2" id="KW-0238">DNA-binding</keyword>
<dbReference type="Proteomes" id="UP000721415">
    <property type="component" value="Unassembled WGS sequence"/>
</dbReference>
<dbReference type="SMART" id="SM00342">
    <property type="entry name" value="HTH_ARAC"/>
    <property type="match status" value="1"/>
</dbReference>
<dbReference type="PROSITE" id="PS01124">
    <property type="entry name" value="HTH_ARAC_FAMILY_2"/>
    <property type="match status" value="1"/>
</dbReference>
<protein>
    <submittedName>
        <fullName evidence="5">Helix-turn-helix domain-containing protein</fullName>
    </submittedName>
</protein>
<dbReference type="PRINTS" id="PR00032">
    <property type="entry name" value="HTHARAC"/>
</dbReference>
<keyword evidence="3" id="KW-0804">Transcription</keyword>
<proteinExistence type="predicted"/>
<dbReference type="EMBL" id="JACBXQ010000005">
    <property type="protein sequence ID" value="MBG9987024.1"/>
    <property type="molecule type" value="Genomic_DNA"/>
</dbReference>
<organism evidence="5 6">
    <name type="scientific">Facklamia lactis</name>
    <dbReference type="NCBI Taxonomy" id="2749967"/>
    <lineage>
        <taxon>Bacteria</taxon>
        <taxon>Bacillati</taxon>
        <taxon>Bacillota</taxon>
        <taxon>Bacilli</taxon>
        <taxon>Lactobacillales</taxon>
        <taxon>Aerococcaceae</taxon>
        <taxon>Facklamia</taxon>
    </lineage>
</organism>
<dbReference type="InterPro" id="IPR018062">
    <property type="entry name" value="HTH_AraC-typ_CS"/>
</dbReference>
<keyword evidence="1" id="KW-0805">Transcription regulation</keyword>
<dbReference type="PANTHER" id="PTHR43280">
    <property type="entry name" value="ARAC-FAMILY TRANSCRIPTIONAL REGULATOR"/>
    <property type="match status" value="1"/>
</dbReference>
<gene>
    <name evidence="5" type="ORF">HZY91_09000</name>
</gene>
<feature type="domain" description="HTH araC/xylS-type" evidence="4">
    <location>
        <begin position="178"/>
        <end position="276"/>
    </location>
</feature>
<dbReference type="SUPFAM" id="SSF46689">
    <property type="entry name" value="Homeodomain-like"/>
    <property type="match status" value="2"/>
</dbReference>
<dbReference type="Gene3D" id="2.60.120.280">
    <property type="entry name" value="Regulatory protein AraC"/>
    <property type="match status" value="1"/>
</dbReference>